<dbReference type="STRING" id="232089.SAMN05443544_2959"/>
<evidence type="ECO:0000259" key="1">
    <source>
        <dbReference type="Pfam" id="PF04480"/>
    </source>
</evidence>
<dbReference type="InterPro" id="IPR007569">
    <property type="entry name" value="DUF559"/>
</dbReference>
<keyword evidence="2" id="KW-0540">Nuclease</keyword>
<dbReference type="Pfam" id="PF04480">
    <property type="entry name" value="DUF559"/>
    <property type="match status" value="1"/>
</dbReference>
<evidence type="ECO:0000313" key="3">
    <source>
        <dbReference type="Proteomes" id="UP000184699"/>
    </source>
</evidence>
<proteinExistence type="predicted"/>
<accession>A0A1N6H7K4</accession>
<keyword evidence="2" id="KW-0378">Hydrolase</keyword>
<dbReference type="GO" id="GO:0004519">
    <property type="term" value="F:endonuclease activity"/>
    <property type="evidence" value="ECO:0007669"/>
    <property type="project" value="UniProtKB-KW"/>
</dbReference>
<organism evidence="2 3">
    <name type="scientific">Agromyces cerinus subsp. cerinus</name>
    <dbReference type="NCBI Taxonomy" id="232089"/>
    <lineage>
        <taxon>Bacteria</taxon>
        <taxon>Bacillati</taxon>
        <taxon>Actinomycetota</taxon>
        <taxon>Actinomycetes</taxon>
        <taxon>Micrococcales</taxon>
        <taxon>Microbacteriaceae</taxon>
        <taxon>Agromyces</taxon>
    </lineage>
</organism>
<keyword evidence="2" id="KW-0255">Endonuclease</keyword>
<reference evidence="3" key="1">
    <citation type="submission" date="2016-11" db="EMBL/GenBank/DDBJ databases">
        <authorList>
            <person name="Varghese N."/>
            <person name="Submissions S."/>
        </authorList>
    </citation>
    <scope>NUCLEOTIDE SEQUENCE [LARGE SCALE GENOMIC DNA]</scope>
    <source>
        <strain evidence="3">DSM 8595</strain>
    </source>
</reference>
<protein>
    <submittedName>
        <fullName evidence="2">Very-short-patch-repair endonuclease</fullName>
    </submittedName>
</protein>
<dbReference type="Proteomes" id="UP000184699">
    <property type="component" value="Unassembled WGS sequence"/>
</dbReference>
<feature type="domain" description="DUF559" evidence="1">
    <location>
        <begin position="108"/>
        <end position="193"/>
    </location>
</feature>
<dbReference type="RefSeq" id="WP_159440998.1">
    <property type="nucleotide sequence ID" value="NZ_FSRJ01000004.1"/>
</dbReference>
<dbReference type="Gene3D" id="3.40.960.10">
    <property type="entry name" value="VSR Endonuclease"/>
    <property type="match status" value="1"/>
</dbReference>
<dbReference type="AlphaFoldDB" id="A0A1N6H7K4"/>
<sequence length="213" mass="23099">MLPVDDHVHVAIPPHGHALPHLGCTCVSHWGEADVAAGRVGLVDALAQLLLCIGEDAFFAALESALRLRRLSHIDLTRLRSQIAESRSWLVDLACAESESGLESLMKVRMHRLGIALAAQVDIVGVGRVDFVLGDRLILEVDGRPGHEDAESRHKDLVRDAVAAAHGYDTLRFDYALVVHDWPAVEAAILEKCRRGLHIDSWAEGVRAAAAAV</sequence>
<dbReference type="OrthoDB" id="2594539at2"/>
<gene>
    <name evidence="2" type="ORF">SAMN05443544_2959</name>
</gene>
<name>A0A1N6H7K4_9MICO</name>
<evidence type="ECO:0000313" key="2">
    <source>
        <dbReference type="EMBL" id="SIO15798.1"/>
    </source>
</evidence>
<keyword evidence="3" id="KW-1185">Reference proteome</keyword>
<dbReference type="EMBL" id="FSRJ01000004">
    <property type="protein sequence ID" value="SIO15798.1"/>
    <property type="molecule type" value="Genomic_DNA"/>
</dbReference>